<evidence type="ECO:0000313" key="2">
    <source>
        <dbReference type="Proteomes" id="UP000605099"/>
    </source>
</evidence>
<accession>A0ABQ2JXN4</accession>
<keyword evidence="2" id="KW-1185">Reference proteome</keyword>
<proteinExistence type="predicted"/>
<dbReference type="Proteomes" id="UP000605099">
    <property type="component" value="Unassembled WGS sequence"/>
</dbReference>
<evidence type="ECO:0008006" key="3">
    <source>
        <dbReference type="Google" id="ProtNLM"/>
    </source>
</evidence>
<dbReference type="NCBIfam" id="TIGR00305">
    <property type="entry name" value="putative toxin-antitoxin system toxin component, PIN family"/>
    <property type="match status" value="1"/>
</dbReference>
<comment type="caution">
    <text evidence="1">The sequence shown here is derived from an EMBL/GenBank/DDBJ whole genome shotgun (WGS) entry which is preliminary data.</text>
</comment>
<organism evidence="1 2">
    <name type="scientific">Novosphingobium indicum</name>
    <dbReference type="NCBI Taxonomy" id="462949"/>
    <lineage>
        <taxon>Bacteria</taxon>
        <taxon>Pseudomonadati</taxon>
        <taxon>Pseudomonadota</taxon>
        <taxon>Alphaproteobacteria</taxon>
        <taxon>Sphingomonadales</taxon>
        <taxon>Sphingomonadaceae</taxon>
        <taxon>Novosphingobium</taxon>
    </lineage>
</organism>
<gene>
    <name evidence="1" type="ORF">GCM10011349_39660</name>
</gene>
<reference evidence="2" key="1">
    <citation type="journal article" date="2019" name="Int. J. Syst. Evol. Microbiol.">
        <title>The Global Catalogue of Microorganisms (GCM) 10K type strain sequencing project: providing services to taxonomists for standard genome sequencing and annotation.</title>
        <authorList>
            <consortium name="The Broad Institute Genomics Platform"/>
            <consortium name="The Broad Institute Genome Sequencing Center for Infectious Disease"/>
            <person name="Wu L."/>
            <person name="Ma J."/>
        </authorList>
    </citation>
    <scope>NUCLEOTIDE SEQUENCE [LARGE SCALE GENOMIC DNA]</scope>
    <source>
        <strain evidence="2">CGMCC 1.6784</strain>
    </source>
</reference>
<sequence length="93" mass="10317">MTRYPKIRERLAPAIAGRLVNELRGLADMVDRLPSLDVSPDPWDNYLLALAQEGRADYLVTGDKSDLLSLGRHRETPIVTVRQMLEKLGGSGS</sequence>
<dbReference type="InterPro" id="IPR002850">
    <property type="entry name" value="PIN_toxin-like"/>
</dbReference>
<dbReference type="EMBL" id="BMLK01000025">
    <property type="protein sequence ID" value="GGN59264.1"/>
    <property type="molecule type" value="Genomic_DNA"/>
</dbReference>
<protein>
    <recommendedName>
        <fullName evidence="3">Toxin-antitoxin system toxin component, PIN family</fullName>
    </recommendedName>
</protein>
<name>A0ABQ2JXN4_9SPHN</name>
<evidence type="ECO:0000313" key="1">
    <source>
        <dbReference type="EMBL" id="GGN59264.1"/>
    </source>
</evidence>